<gene>
    <name evidence="1" type="ORF">AW10_00132</name>
</gene>
<dbReference type="STRING" id="1454003.AW10_00132"/>
<dbReference type="AlphaFoldDB" id="A0A011Q1H0"/>
<dbReference type="Proteomes" id="UP000021816">
    <property type="component" value="Unassembled WGS sequence"/>
</dbReference>
<accession>A0A011Q1H0</accession>
<evidence type="ECO:0000313" key="1">
    <source>
        <dbReference type="EMBL" id="EXI83057.1"/>
    </source>
</evidence>
<evidence type="ECO:0008006" key="3">
    <source>
        <dbReference type="Google" id="ProtNLM"/>
    </source>
</evidence>
<dbReference type="PATRIC" id="fig|1454003.3.peg.140"/>
<organism evidence="1 2">
    <name type="scientific">Candidatus Accumulibacter appositus</name>
    <dbReference type="NCBI Taxonomy" id="1454003"/>
    <lineage>
        <taxon>Bacteria</taxon>
        <taxon>Pseudomonadati</taxon>
        <taxon>Pseudomonadota</taxon>
        <taxon>Betaproteobacteria</taxon>
        <taxon>Candidatus Accumulibacter</taxon>
    </lineage>
</organism>
<comment type="caution">
    <text evidence="1">The sequence shown here is derived from an EMBL/GenBank/DDBJ whole genome shotgun (WGS) entry which is preliminary data.</text>
</comment>
<proteinExistence type="predicted"/>
<protein>
    <recommendedName>
        <fullName evidence="3">Phytase-like domain-containing protein</fullName>
    </recommendedName>
</protein>
<dbReference type="EMBL" id="JEMX01000006">
    <property type="protein sequence ID" value="EXI83057.1"/>
    <property type="molecule type" value="Genomic_DNA"/>
</dbReference>
<evidence type="ECO:0000313" key="2">
    <source>
        <dbReference type="Proteomes" id="UP000021816"/>
    </source>
</evidence>
<name>A0A011Q1H0_9PROT</name>
<sequence>MSAAPNGAAPESPKEITVQTIPLDARSFQGDGEDQLSGLAWYKDHLILLPELKQLNNEGESDGYLFRIAKADIVDFLDGKSSPPIKVDRIPFFAAHVTKQFTDYQGFEAIAFKEDRVYMTFEAGRPGPDGRMRAYLVSGMVNPNPAEVRLDNELIEMPPPAQVGNASYESLMLMDDLLVSFFELNGAKIKNNDQEGPRAYAFSLSPRPSKLNSIPLPHIEYRITDATTANGDGKFWAINYYFPCEKGENSYEVAADNLADTYGKGTTHAERKQVERLLELQYVEKEGVIKLTNTPPIQLNLEDRPRNWEGLVRLDQRGFLIVTDEHPETILGFVAYP</sequence>
<reference evidence="1 2" key="1">
    <citation type="submission" date="2014-02" db="EMBL/GenBank/DDBJ databases">
        <title>Expanding our view of genomic diversity in Candidatus Accumulibacter clades.</title>
        <authorList>
            <person name="Skennerton C.T."/>
            <person name="Barr J.J."/>
            <person name="Slater F.R."/>
            <person name="Bond P.L."/>
            <person name="Tyson G.W."/>
        </authorList>
    </citation>
    <scope>NUCLEOTIDE SEQUENCE [LARGE SCALE GENOMIC DNA]</scope>
    <source>
        <strain evidence="2">BA-92</strain>
    </source>
</reference>